<reference evidence="2" key="2">
    <citation type="submission" date="2018-05" db="EMBL/GenBank/DDBJ databases">
        <title>OpunRS2 (Oryza punctata Reference Sequence Version 2).</title>
        <authorList>
            <person name="Zhang J."/>
            <person name="Kudrna D."/>
            <person name="Lee S."/>
            <person name="Talag J."/>
            <person name="Welchert J."/>
            <person name="Wing R.A."/>
        </authorList>
    </citation>
    <scope>NUCLEOTIDE SEQUENCE [LARGE SCALE GENOMIC DNA]</scope>
</reference>
<keyword evidence="3" id="KW-1185">Reference proteome</keyword>
<dbReference type="Gramene" id="OPUNC11G03280.1">
    <property type="protein sequence ID" value="OPUNC11G03280.1"/>
    <property type="gene ID" value="OPUNC11G03280"/>
</dbReference>
<dbReference type="AlphaFoldDB" id="A0A0E0MCM0"/>
<evidence type="ECO:0000313" key="2">
    <source>
        <dbReference type="EnsemblPlants" id="OPUNC11G03280.1"/>
    </source>
</evidence>
<organism evidence="2">
    <name type="scientific">Oryza punctata</name>
    <name type="common">Red rice</name>
    <dbReference type="NCBI Taxonomy" id="4537"/>
    <lineage>
        <taxon>Eukaryota</taxon>
        <taxon>Viridiplantae</taxon>
        <taxon>Streptophyta</taxon>
        <taxon>Embryophyta</taxon>
        <taxon>Tracheophyta</taxon>
        <taxon>Spermatophyta</taxon>
        <taxon>Magnoliopsida</taxon>
        <taxon>Liliopsida</taxon>
        <taxon>Poales</taxon>
        <taxon>Poaceae</taxon>
        <taxon>BOP clade</taxon>
        <taxon>Oryzoideae</taxon>
        <taxon>Oryzeae</taxon>
        <taxon>Oryzinae</taxon>
        <taxon>Oryza</taxon>
    </lineage>
</organism>
<proteinExistence type="predicted"/>
<dbReference type="HOGENOM" id="CLU_2642329_0_0_1"/>
<evidence type="ECO:0000256" key="1">
    <source>
        <dbReference type="SAM" id="Phobius"/>
    </source>
</evidence>
<keyword evidence="1" id="KW-0472">Membrane</keyword>
<reference evidence="2" key="1">
    <citation type="submission" date="2015-04" db="UniProtKB">
        <authorList>
            <consortium name="EnsemblPlants"/>
        </authorList>
    </citation>
    <scope>IDENTIFICATION</scope>
</reference>
<dbReference type="EnsemblPlants" id="OPUNC11G03280.1">
    <property type="protein sequence ID" value="OPUNC11G03280.1"/>
    <property type="gene ID" value="OPUNC11G03280"/>
</dbReference>
<protein>
    <submittedName>
        <fullName evidence="2">Uncharacterized protein</fullName>
    </submittedName>
</protein>
<accession>A0A0E0MCM0</accession>
<dbReference type="Proteomes" id="UP000026962">
    <property type="component" value="Chromosome 11"/>
</dbReference>
<name>A0A0E0MCM0_ORYPU</name>
<keyword evidence="1" id="KW-1133">Transmembrane helix</keyword>
<feature type="transmembrane region" description="Helical" evidence="1">
    <location>
        <begin position="41"/>
        <end position="69"/>
    </location>
</feature>
<keyword evidence="1" id="KW-0812">Transmembrane</keyword>
<evidence type="ECO:0000313" key="3">
    <source>
        <dbReference type="Proteomes" id="UP000026962"/>
    </source>
</evidence>
<sequence length="77" mass="8169">MAATTTRLLDGVWATGVAVRWHRRSSSAAPWSPVVVQVVKALFRLTVLATAMLSGAVHLLEGVAIGVLVQLHIKGIL</sequence>